<dbReference type="AlphaFoldDB" id="B0T8K9"/>
<dbReference type="STRING" id="366602.Caul_2224"/>
<dbReference type="EMBL" id="CP000927">
    <property type="protein sequence ID" value="ABZ71352.1"/>
    <property type="molecule type" value="Genomic_DNA"/>
</dbReference>
<sequence length="106" mass="12353">MPPKRADPRARPHVPRPPRVYQKTIARLTRIAVTEGYGSTQTRRTLHFLLHTQRGLNSRADYVDPLHVPHFDGDVAWFEVEKTERGGDHQWPWWRAVRQVEPPADA</sequence>
<proteinExistence type="predicted"/>
<accession>B0T8K9</accession>
<organism evidence="1">
    <name type="scientific">Caulobacter sp. (strain K31)</name>
    <dbReference type="NCBI Taxonomy" id="366602"/>
    <lineage>
        <taxon>Bacteria</taxon>
        <taxon>Pseudomonadati</taxon>
        <taxon>Pseudomonadota</taxon>
        <taxon>Alphaproteobacteria</taxon>
        <taxon>Caulobacterales</taxon>
        <taxon>Caulobacteraceae</taxon>
        <taxon>Caulobacter</taxon>
    </lineage>
</organism>
<dbReference type="OrthoDB" id="7189494at2"/>
<gene>
    <name evidence="1" type="ordered locus">Caul_2224</name>
</gene>
<protein>
    <submittedName>
        <fullName evidence="1">Uncharacterized protein</fullName>
    </submittedName>
</protein>
<name>B0T8K9_CAUSK</name>
<dbReference type="HOGENOM" id="CLU_2286423_0_0_5"/>
<reference evidence="1" key="1">
    <citation type="submission" date="2008-01" db="EMBL/GenBank/DDBJ databases">
        <title>Complete sequence of chromosome of Caulobacter sp. K31.</title>
        <authorList>
            <consortium name="US DOE Joint Genome Institute"/>
            <person name="Copeland A."/>
            <person name="Lucas S."/>
            <person name="Lapidus A."/>
            <person name="Barry K."/>
            <person name="Glavina del Rio T."/>
            <person name="Dalin E."/>
            <person name="Tice H."/>
            <person name="Pitluck S."/>
            <person name="Bruce D."/>
            <person name="Goodwin L."/>
            <person name="Thompson L.S."/>
            <person name="Brettin T."/>
            <person name="Detter J.C."/>
            <person name="Han C."/>
            <person name="Schmutz J."/>
            <person name="Larimer F."/>
            <person name="Land M."/>
            <person name="Hauser L."/>
            <person name="Kyrpides N."/>
            <person name="Kim E."/>
            <person name="Stephens C."/>
            <person name="Richardson P."/>
        </authorList>
    </citation>
    <scope>NUCLEOTIDE SEQUENCE [LARGE SCALE GENOMIC DNA]</scope>
    <source>
        <strain evidence="1">K31</strain>
    </source>
</reference>
<dbReference type="KEGG" id="cak:Caul_2224"/>
<evidence type="ECO:0000313" key="1">
    <source>
        <dbReference type="EMBL" id="ABZ71352.1"/>
    </source>
</evidence>